<evidence type="ECO:0000313" key="4">
    <source>
        <dbReference type="Proteomes" id="UP000654075"/>
    </source>
</evidence>
<name>A0A813GLI8_POLGL</name>
<evidence type="ECO:0000256" key="2">
    <source>
        <dbReference type="SAM" id="Phobius"/>
    </source>
</evidence>
<proteinExistence type="predicted"/>
<feature type="compositionally biased region" description="Polar residues" evidence="1">
    <location>
        <begin position="42"/>
        <end position="54"/>
    </location>
</feature>
<gene>
    <name evidence="3" type="ORF">PGLA1383_LOCUS44634</name>
</gene>
<dbReference type="OrthoDB" id="439983at2759"/>
<organism evidence="3 4">
    <name type="scientific">Polarella glacialis</name>
    <name type="common">Dinoflagellate</name>
    <dbReference type="NCBI Taxonomy" id="89957"/>
    <lineage>
        <taxon>Eukaryota</taxon>
        <taxon>Sar</taxon>
        <taxon>Alveolata</taxon>
        <taxon>Dinophyceae</taxon>
        <taxon>Suessiales</taxon>
        <taxon>Suessiaceae</taxon>
        <taxon>Polarella</taxon>
    </lineage>
</organism>
<evidence type="ECO:0000313" key="3">
    <source>
        <dbReference type="EMBL" id="CAE8627920.1"/>
    </source>
</evidence>
<keyword evidence="2" id="KW-0472">Membrane</keyword>
<feature type="transmembrane region" description="Helical" evidence="2">
    <location>
        <begin position="21"/>
        <end position="40"/>
    </location>
</feature>
<feature type="compositionally biased region" description="Basic and acidic residues" evidence="1">
    <location>
        <begin position="517"/>
        <end position="530"/>
    </location>
</feature>
<feature type="region of interest" description="Disordered" evidence="1">
    <location>
        <begin position="42"/>
        <end position="84"/>
    </location>
</feature>
<keyword evidence="4" id="KW-1185">Reference proteome</keyword>
<dbReference type="EMBL" id="CAJNNV010029288">
    <property type="protein sequence ID" value="CAE8627920.1"/>
    <property type="molecule type" value="Genomic_DNA"/>
</dbReference>
<protein>
    <submittedName>
        <fullName evidence="3">Uncharacterized protein</fullName>
    </submittedName>
</protein>
<keyword evidence="2" id="KW-1133">Transmembrane helix</keyword>
<sequence length="539" mass="56337">MAVNSKPEECSTRRPNVMGGIATLIAVVGGASAAASNAFVTTPALTPNGSSKSQVTRDADVPRRSQNGRVVLEGKAGPSVGSSSSSSVSACTAALLAVAAVRTAARKRSSRTSLAAYVGEGMPAEVCAKKDRCYHPDKPAMFACADCPRRGGMTGTAEAEFDGQLMSAAAYVGEGMPAEVCAKKDRCLHPDKPMMFACADCPRRGGMTGTAEAELDGQCACAAAAYVGEGMPAEVCAKKDRCVHPDKPMMFACADCPRRGGMTGTAEAEFDGQLMSAAAYVGEGMPAEVCAKKDRCVHPDKPMMFACADCPRRGGMTGTAEAELDGQCACAAAAYVGEGMPAEVCAKKDRCVHPDKPMMFACADCPRRGGMTGTAEAEFDGQLMSAAAYVGEGMPAEVCAKKDRCVHPDKPMMFACADCPRRGAMVGTAEAEFDGQLMSAAAYVGEGMPAEVCACAEKDRCVHPDKSDDQWGSTHCTFLDSKRLKPHSPVEWPAGVDAHFGSGSKAEVVRLGRGRRKQDSASDQKGEIEAKRRRTAESQ</sequence>
<dbReference type="AlphaFoldDB" id="A0A813GLI8"/>
<accession>A0A813GLI8</accession>
<dbReference type="Proteomes" id="UP000654075">
    <property type="component" value="Unassembled WGS sequence"/>
</dbReference>
<comment type="caution">
    <text evidence="3">The sequence shown here is derived from an EMBL/GenBank/DDBJ whole genome shotgun (WGS) entry which is preliminary data.</text>
</comment>
<evidence type="ECO:0000256" key="1">
    <source>
        <dbReference type="SAM" id="MobiDB-lite"/>
    </source>
</evidence>
<reference evidence="3" key="1">
    <citation type="submission" date="2021-02" db="EMBL/GenBank/DDBJ databases">
        <authorList>
            <person name="Dougan E. K."/>
            <person name="Rhodes N."/>
            <person name="Thang M."/>
            <person name="Chan C."/>
        </authorList>
    </citation>
    <scope>NUCLEOTIDE SEQUENCE</scope>
</reference>
<feature type="non-terminal residue" evidence="3">
    <location>
        <position position="1"/>
    </location>
</feature>
<keyword evidence="2" id="KW-0812">Transmembrane</keyword>
<feature type="region of interest" description="Disordered" evidence="1">
    <location>
        <begin position="509"/>
        <end position="539"/>
    </location>
</feature>